<protein>
    <submittedName>
        <fullName evidence="2">Uncharacterized protein</fullName>
    </submittedName>
</protein>
<dbReference type="KEGG" id="rru:Rru_A2933"/>
<dbReference type="HOGENOM" id="CLU_1460222_0_0_5"/>
<name>Q2RQ65_RHORT</name>
<feature type="region of interest" description="Disordered" evidence="1">
    <location>
        <begin position="1"/>
        <end position="60"/>
    </location>
</feature>
<sequence length="187" mass="19581">MDSQQNIDLGGTALAAQAYAPPRIEPAAPLPTEDAVAPSGATATRQESRRPNGDGPLLNPRMILDPKLYVNVAKYSFNNGSVQFQVPSRDQLEAYQRNQDAQATVVQAEKVEVTDRKVVEKTSEVQQVTDGEGPAETQASGIVAASVVSQTTTVDPSGASRADTGRPAAAAAPRQVSAPGQTVELEA</sequence>
<gene>
    <name evidence="2" type="ordered locus">Rru_A2933</name>
</gene>
<dbReference type="AlphaFoldDB" id="Q2RQ65"/>
<dbReference type="EMBL" id="CP000230">
    <property type="protein sequence ID" value="ABC23730.1"/>
    <property type="molecule type" value="Genomic_DNA"/>
</dbReference>
<dbReference type="EnsemblBacteria" id="ABC23730">
    <property type="protein sequence ID" value="ABC23730"/>
    <property type="gene ID" value="Rru_A2933"/>
</dbReference>
<reference evidence="2 3" key="1">
    <citation type="journal article" date="2011" name="Stand. Genomic Sci.">
        <title>Complete genome sequence of Rhodospirillum rubrum type strain (S1).</title>
        <authorList>
            <person name="Munk A.C."/>
            <person name="Copeland A."/>
            <person name="Lucas S."/>
            <person name="Lapidus A."/>
            <person name="Del Rio T.G."/>
            <person name="Barry K."/>
            <person name="Detter J.C."/>
            <person name="Hammon N."/>
            <person name="Israni S."/>
            <person name="Pitluck S."/>
            <person name="Brettin T."/>
            <person name="Bruce D."/>
            <person name="Han C."/>
            <person name="Tapia R."/>
            <person name="Gilna P."/>
            <person name="Schmutz J."/>
            <person name="Larimer F."/>
            <person name="Land M."/>
            <person name="Kyrpides N.C."/>
            <person name="Mavromatis K."/>
            <person name="Richardson P."/>
            <person name="Rohde M."/>
            <person name="Goker M."/>
            <person name="Klenk H.P."/>
            <person name="Zhang Y."/>
            <person name="Roberts G.P."/>
            <person name="Reslewic S."/>
            <person name="Schwartz D.C."/>
        </authorList>
    </citation>
    <scope>NUCLEOTIDE SEQUENCE [LARGE SCALE GENOMIC DNA]</scope>
    <source>
        <strain evidence="3">ATCC 11170 / ATH 1.1.1 / DSM 467 / LMG 4362 / NCIMB 8255 / S1</strain>
    </source>
</reference>
<keyword evidence="3" id="KW-1185">Reference proteome</keyword>
<accession>Q2RQ65</accession>
<evidence type="ECO:0000313" key="3">
    <source>
        <dbReference type="Proteomes" id="UP000001929"/>
    </source>
</evidence>
<evidence type="ECO:0000256" key="1">
    <source>
        <dbReference type="SAM" id="MobiDB-lite"/>
    </source>
</evidence>
<proteinExistence type="predicted"/>
<dbReference type="RefSeq" id="WP_011390683.1">
    <property type="nucleotide sequence ID" value="NC_007643.1"/>
</dbReference>
<organism evidence="2 3">
    <name type="scientific">Rhodospirillum rubrum (strain ATCC 11170 / ATH 1.1.1 / DSM 467 / LMG 4362 / NCIMB 8255 / S1)</name>
    <dbReference type="NCBI Taxonomy" id="269796"/>
    <lineage>
        <taxon>Bacteria</taxon>
        <taxon>Pseudomonadati</taxon>
        <taxon>Pseudomonadota</taxon>
        <taxon>Alphaproteobacteria</taxon>
        <taxon>Rhodospirillales</taxon>
        <taxon>Rhodospirillaceae</taxon>
        <taxon>Rhodospirillum</taxon>
    </lineage>
</organism>
<feature type="region of interest" description="Disordered" evidence="1">
    <location>
        <begin position="151"/>
        <end position="187"/>
    </location>
</feature>
<feature type="compositionally biased region" description="Low complexity" evidence="1">
    <location>
        <begin position="151"/>
        <end position="179"/>
    </location>
</feature>
<dbReference type="Proteomes" id="UP000001929">
    <property type="component" value="Chromosome"/>
</dbReference>
<evidence type="ECO:0000313" key="2">
    <source>
        <dbReference type="EMBL" id="ABC23730.1"/>
    </source>
</evidence>
<feature type="region of interest" description="Disordered" evidence="1">
    <location>
        <begin position="123"/>
        <end position="142"/>
    </location>
</feature>
<dbReference type="PATRIC" id="fig|269796.9.peg.3041"/>